<dbReference type="FunFam" id="3.40.50.1820:FF:000051">
    <property type="entry name" value="(S)-hydroxynitrile lyase"/>
    <property type="match status" value="1"/>
</dbReference>
<dbReference type="AlphaFoldDB" id="A0A6I9QH89"/>
<dbReference type="InterPro" id="IPR029058">
    <property type="entry name" value="AB_hydrolase_fold"/>
</dbReference>
<dbReference type="RefSeq" id="XP_010908451.1">
    <property type="nucleotide sequence ID" value="XM_010910149.3"/>
</dbReference>
<dbReference type="GO" id="GO:0080032">
    <property type="term" value="F:methyl jasmonate esterase activity"/>
    <property type="evidence" value="ECO:0007669"/>
    <property type="project" value="TreeGrafter"/>
</dbReference>
<dbReference type="GO" id="GO:0080031">
    <property type="term" value="F:methyl salicylate esterase activity"/>
    <property type="evidence" value="ECO:0007669"/>
    <property type="project" value="TreeGrafter"/>
</dbReference>
<proteinExistence type="predicted"/>
<dbReference type="OrthoDB" id="408373at2759"/>
<dbReference type="SUPFAM" id="SSF53474">
    <property type="entry name" value="alpha/beta-Hydrolases"/>
    <property type="match status" value="1"/>
</dbReference>
<protein>
    <submittedName>
        <fullName evidence="4">Salicylic acid-binding protein 2 isoform X2</fullName>
    </submittedName>
</protein>
<dbReference type="GeneID" id="105034841"/>
<evidence type="ECO:0000259" key="2">
    <source>
        <dbReference type="Pfam" id="PF12697"/>
    </source>
</evidence>
<dbReference type="GO" id="GO:0080030">
    <property type="term" value="F:methyl indole-3-acetate esterase activity"/>
    <property type="evidence" value="ECO:0007669"/>
    <property type="project" value="TreeGrafter"/>
</dbReference>
<organism evidence="3 4">
    <name type="scientific">Elaeis guineensis var. tenera</name>
    <name type="common">Oil palm</name>
    <dbReference type="NCBI Taxonomy" id="51953"/>
    <lineage>
        <taxon>Eukaryota</taxon>
        <taxon>Viridiplantae</taxon>
        <taxon>Streptophyta</taxon>
        <taxon>Embryophyta</taxon>
        <taxon>Tracheophyta</taxon>
        <taxon>Spermatophyta</taxon>
        <taxon>Magnoliopsida</taxon>
        <taxon>Liliopsida</taxon>
        <taxon>Arecaceae</taxon>
        <taxon>Arecoideae</taxon>
        <taxon>Cocoseae</taxon>
        <taxon>Elaeidinae</taxon>
        <taxon>Elaeis</taxon>
    </lineage>
</organism>
<name>A0A6I9QH89_ELAGV</name>
<dbReference type="InterPro" id="IPR045889">
    <property type="entry name" value="MES/HNL"/>
</dbReference>
<dbReference type="InterPro" id="IPR000073">
    <property type="entry name" value="AB_hydrolase_1"/>
</dbReference>
<dbReference type="Proteomes" id="UP000504607">
    <property type="component" value="Unplaced"/>
</dbReference>
<reference evidence="4" key="1">
    <citation type="submission" date="2025-08" db="UniProtKB">
        <authorList>
            <consortium name="RefSeq"/>
        </authorList>
    </citation>
    <scope>IDENTIFICATION</scope>
</reference>
<keyword evidence="3" id="KW-1185">Reference proteome</keyword>
<dbReference type="PANTHER" id="PTHR10992:SF1083">
    <property type="entry name" value="METHYLESTERASE 1"/>
    <property type="match status" value="1"/>
</dbReference>
<dbReference type="GO" id="GO:0009696">
    <property type="term" value="P:salicylic acid metabolic process"/>
    <property type="evidence" value="ECO:0007669"/>
    <property type="project" value="TreeGrafter"/>
</dbReference>
<sequence length="261" mass="28966">MEEGGRRQKHIILVHGACHGAWSWYKVATLLRCAGHQVTVPDLAASGIDERRLHEVSTFADYSQPLLDILAALPPGERVILVGHSLGGMSVSLAMERFPERIAAAVFLTAFMPAPASRPSHVLDKEAPMSFWMDTQFSSSRDQEKSPVSMLFGPLFISLNLYQLCSVEDLTLGTTLVRVGSPFLEDLSSAPPFSKGHYGSVDVVYIICCQDLAITEKFQRWMIENNPVKEVKVIEEADHMAMLSRPKELCECLLEIVTTYV</sequence>
<dbReference type="PANTHER" id="PTHR10992">
    <property type="entry name" value="METHYLESTERASE FAMILY MEMBER"/>
    <property type="match status" value="1"/>
</dbReference>
<keyword evidence="1" id="KW-0378">Hydrolase</keyword>
<evidence type="ECO:0000313" key="4">
    <source>
        <dbReference type="RefSeq" id="XP_010908451.1"/>
    </source>
</evidence>
<feature type="domain" description="AB hydrolase-1" evidence="2">
    <location>
        <begin position="11"/>
        <end position="250"/>
    </location>
</feature>
<evidence type="ECO:0000256" key="1">
    <source>
        <dbReference type="ARBA" id="ARBA00022801"/>
    </source>
</evidence>
<dbReference type="GO" id="GO:0009694">
    <property type="term" value="P:jasmonic acid metabolic process"/>
    <property type="evidence" value="ECO:0007669"/>
    <property type="project" value="TreeGrafter"/>
</dbReference>
<dbReference type="Gene3D" id="3.40.50.1820">
    <property type="entry name" value="alpha/beta hydrolase"/>
    <property type="match status" value="1"/>
</dbReference>
<evidence type="ECO:0000313" key="3">
    <source>
        <dbReference type="Proteomes" id="UP000504607"/>
    </source>
</evidence>
<accession>A0A6I9QH89</accession>
<gene>
    <name evidence="4" type="primary">LOC105034841</name>
</gene>
<dbReference type="Pfam" id="PF12697">
    <property type="entry name" value="Abhydrolase_6"/>
    <property type="match status" value="1"/>
</dbReference>